<comment type="caution">
    <text evidence="1">The sequence shown here is derived from an EMBL/GenBank/DDBJ whole genome shotgun (WGS) entry which is preliminary data.</text>
</comment>
<sequence length="63" mass="6570">MEAVNGGGLSREKRWRGGAMRSHYWSRTCRRAAAAAALAARRDAAAAPAAAPSLLGLGFGGEW</sequence>
<reference evidence="1" key="2">
    <citation type="journal article" date="2024" name="Plant">
        <title>Genomic evolution and insights into agronomic trait innovations of Sesamum species.</title>
        <authorList>
            <person name="Miao H."/>
            <person name="Wang L."/>
            <person name="Qu L."/>
            <person name="Liu H."/>
            <person name="Sun Y."/>
            <person name="Le M."/>
            <person name="Wang Q."/>
            <person name="Wei S."/>
            <person name="Zheng Y."/>
            <person name="Lin W."/>
            <person name="Duan Y."/>
            <person name="Cao H."/>
            <person name="Xiong S."/>
            <person name="Wang X."/>
            <person name="Wei L."/>
            <person name="Li C."/>
            <person name="Ma Q."/>
            <person name="Ju M."/>
            <person name="Zhao R."/>
            <person name="Li G."/>
            <person name="Mu C."/>
            <person name="Tian Q."/>
            <person name="Mei H."/>
            <person name="Zhang T."/>
            <person name="Gao T."/>
            <person name="Zhang H."/>
        </authorList>
    </citation>
    <scope>NUCLEOTIDE SEQUENCE</scope>
    <source>
        <strain evidence="1">G01</strain>
    </source>
</reference>
<evidence type="ECO:0000313" key="1">
    <source>
        <dbReference type="EMBL" id="KAL0323522.1"/>
    </source>
</evidence>
<organism evidence="1">
    <name type="scientific">Sesamum angustifolium</name>
    <dbReference type="NCBI Taxonomy" id="2727405"/>
    <lineage>
        <taxon>Eukaryota</taxon>
        <taxon>Viridiplantae</taxon>
        <taxon>Streptophyta</taxon>
        <taxon>Embryophyta</taxon>
        <taxon>Tracheophyta</taxon>
        <taxon>Spermatophyta</taxon>
        <taxon>Magnoliopsida</taxon>
        <taxon>eudicotyledons</taxon>
        <taxon>Gunneridae</taxon>
        <taxon>Pentapetalae</taxon>
        <taxon>asterids</taxon>
        <taxon>lamiids</taxon>
        <taxon>Lamiales</taxon>
        <taxon>Pedaliaceae</taxon>
        <taxon>Sesamum</taxon>
    </lineage>
</organism>
<proteinExistence type="predicted"/>
<protein>
    <submittedName>
        <fullName evidence="1">Uncharacterized protein</fullName>
    </submittedName>
</protein>
<gene>
    <name evidence="1" type="ORF">Sangu_1971500</name>
</gene>
<reference evidence="1" key="1">
    <citation type="submission" date="2020-06" db="EMBL/GenBank/DDBJ databases">
        <authorList>
            <person name="Li T."/>
            <person name="Hu X."/>
            <person name="Zhang T."/>
            <person name="Song X."/>
            <person name="Zhang H."/>
            <person name="Dai N."/>
            <person name="Sheng W."/>
            <person name="Hou X."/>
            <person name="Wei L."/>
        </authorList>
    </citation>
    <scope>NUCLEOTIDE SEQUENCE</scope>
    <source>
        <strain evidence="1">G01</strain>
        <tissue evidence="1">Leaf</tissue>
    </source>
</reference>
<dbReference type="AlphaFoldDB" id="A0AAW2LW07"/>
<accession>A0AAW2LW07</accession>
<name>A0AAW2LW07_9LAMI</name>
<dbReference type="EMBL" id="JACGWK010000012">
    <property type="protein sequence ID" value="KAL0323522.1"/>
    <property type="molecule type" value="Genomic_DNA"/>
</dbReference>